<feature type="domain" description="Thioester reductase (TE)" evidence="1">
    <location>
        <begin position="8"/>
        <end position="239"/>
    </location>
</feature>
<dbReference type="PANTHER" id="PTHR11011">
    <property type="entry name" value="MALE STERILITY PROTEIN 2-RELATED"/>
    <property type="match status" value="1"/>
</dbReference>
<evidence type="ECO:0000313" key="3">
    <source>
        <dbReference type="Proteomes" id="UP000050398"/>
    </source>
</evidence>
<dbReference type="CDD" id="cd05263">
    <property type="entry name" value="MupV_like_SDR_e"/>
    <property type="match status" value="1"/>
</dbReference>
<dbReference type="Gene3D" id="3.40.50.720">
    <property type="entry name" value="NAD(P)-binding Rossmann-like Domain"/>
    <property type="match status" value="1"/>
</dbReference>
<dbReference type="Proteomes" id="UP000050398">
    <property type="component" value="Unassembled WGS sequence"/>
</dbReference>
<dbReference type="InterPro" id="IPR036291">
    <property type="entry name" value="NAD(P)-bd_dom_sf"/>
</dbReference>
<dbReference type="SUPFAM" id="SSF51735">
    <property type="entry name" value="NAD(P)-binding Rossmann-fold domains"/>
    <property type="match status" value="1"/>
</dbReference>
<dbReference type="GO" id="GO:0080019">
    <property type="term" value="F:alcohol-forming very long-chain fatty acyl-CoA reductase activity"/>
    <property type="evidence" value="ECO:0007669"/>
    <property type="project" value="InterPro"/>
</dbReference>
<proteinExistence type="predicted"/>
<organism evidence="2 3">
    <name type="scientific">Rossellomorea vietnamensis</name>
    <dbReference type="NCBI Taxonomy" id="218284"/>
    <lineage>
        <taxon>Bacteria</taxon>
        <taxon>Bacillati</taxon>
        <taxon>Bacillota</taxon>
        <taxon>Bacilli</taxon>
        <taxon>Bacillales</taxon>
        <taxon>Bacillaceae</taxon>
        <taxon>Rossellomorea</taxon>
    </lineage>
</organism>
<dbReference type="GO" id="GO:0035336">
    <property type="term" value="P:long-chain fatty-acyl-CoA metabolic process"/>
    <property type="evidence" value="ECO:0007669"/>
    <property type="project" value="TreeGrafter"/>
</dbReference>
<name>A0A0P6W4N9_9BACI</name>
<dbReference type="AlphaFoldDB" id="A0A0P6W4N9"/>
<accession>A0A0P6W4N9</accession>
<evidence type="ECO:0000259" key="1">
    <source>
        <dbReference type="Pfam" id="PF07993"/>
    </source>
</evidence>
<gene>
    <name evidence="2" type="ORF">AM506_01605</name>
</gene>
<dbReference type="RefSeq" id="WP_060670137.1">
    <property type="nucleotide sequence ID" value="NZ_JBCNGU010000008.1"/>
</dbReference>
<dbReference type="InterPro" id="IPR013120">
    <property type="entry name" value="FAR_NAD-bd"/>
</dbReference>
<protein>
    <recommendedName>
        <fullName evidence="1">Thioester reductase (TE) domain-containing protein</fullName>
    </recommendedName>
</protein>
<dbReference type="Pfam" id="PF07993">
    <property type="entry name" value="NAD_binding_4"/>
    <property type="match status" value="1"/>
</dbReference>
<sequence length="362" mass="42042">MEKGIYLITGFPGFLSHNIVEELLKQNKVSKVYLLHLRSMRKQAEEGIRKLRFLSDAEIILVEGDITRTNLDMAEEKIFEIREEVEYVWHLAAIYDLAVPQDLAQKVNVEGTRHVNNFCQTLAELKRYVYFSTAFIAGSREGELMENELILPERFHNFYERTKYEAEVMVEGLKGRLPITIIRPGIVKGNSETGETVKFDGPYFIMNMFKRLSFLPWIPFLGEGTSYINIVPVEYVVKASIYLCHEEVGTGKTYHLTDPEPLMVKEVYEQILWHMLKKKPKGNIPLPLSNWALGFRFIRRYLKVEREALDYFTLPGEFNCQNAQNDLEGTSIICPTLSSQIEKMVEFYLEHASNERLHVKID</sequence>
<reference evidence="2 3" key="1">
    <citation type="submission" date="2015-08" db="EMBL/GenBank/DDBJ databases">
        <title>Draft Genome Sequence of Bacillus vietnamensis UCD-SED5.</title>
        <authorList>
            <person name="Lee R.D."/>
            <person name="Jospin G."/>
            <person name="Lang J.M."/>
            <person name="Coil D.A."/>
            <person name="Eisen J.A."/>
        </authorList>
    </citation>
    <scope>NUCLEOTIDE SEQUENCE [LARGE SCALE GENOMIC DNA]</scope>
    <source>
        <strain evidence="2 3">UCD-SED5</strain>
    </source>
</reference>
<dbReference type="EMBL" id="LIXZ01000001">
    <property type="protein sequence ID" value="KPL61353.1"/>
    <property type="molecule type" value="Genomic_DNA"/>
</dbReference>
<evidence type="ECO:0000313" key="2">
    <source>
        <dbReference type="EMBL" id="KPL61353.1"/>
    </source>
</evidence>
<comment type="caution">
    <text evidence="2">The sequence shown here is derived from an EMBL/GenBank/DDBJ whole genome shotgun (WGS) entry which is preliminary data.</text>
</comment>
<dbReference type="PANTHER" id="PTHR11011:SF45">
    <property type="entry name" value="FATTY ACYL-COA REDUCTASE CG8306-RELATED"/>
    <property type="match status" value="1"/>
</dbReference>
<dbReference type="PATRIC" id="fig|218284.4.peg.336"/>
<dbReference type="InterPro" id="IPR026055">
    <property type="entry name" value="FAR"/>
</dbReference>